<evidence type="ECO:0000259" key="10">
    <source>
        <dbReference type="PROSITE" id="PS51292"/>
    </source>
</evidence>
<dbReference type="GO" id="GO:0008270">
    <property type="term" value="F:zinc ion binding"/>
    <property type="evidence" value="ECO:0007669"/>
    <property type="project" value="UniProtKB-KW"/>
</dbReference>
<dbReference type="InterPro" id="IPR011016">
    <property type="entry name" value="Znf_RING-CH"/>
</dbReference>
<feature type="region of interest" description="Disordered" evidence="9">
    <location>
        <begin position="300"/>
        <end position="326"/>
    </location>
</feature>
<comment type="pathway">
    <text evidence="2">Protein modification; protein ubiquitination.</text>
</comment>
<dbReference type="SMART" id="SM00744">
    <property type="entry name" value="RINGv"/>
    <property type="match status" value="1"/>
</dbReference>
<feature type="compositionally biased region" description="Basic and acidic residues" evidence="9">
    <location>
        <begin position="378"/>
        <end position="393"/>
    </location>
</feature>
<evidence type="ECO:0000256" key="9">
    <source>
        <dbReference type="SAM" id="MobiDB-lite"/>
    </source>
</evidence>
<evidence type="ECO:0000313" key="11">
    <source>
        <dbReference type="Ensembl" id="ENSGWIP00000040066.1"/>
    </source>
</evidence>
<dbReference type="InterPro" id="IPR052297">
    <property type="entry name" value="RING-CH-type_E3_ubiq-ligase"/>
</dbReference>
<dbReference type="InterPro" id="IPR013083">
    <property type="entry name" value="Znf_RING/FYVE/PHD"/>
</dbReference>
<feature type="region of interest" description="Disordered" evidence="9">
    <location>
        <begin position="367"/>
        <end position="393"/>
    </location>
</feature>
<comment type="catalytic activity">
    <reaction evidence="1">
        <text>S-ubiquitinyl-[E2 ubiquitin-conjugating enzyme]-L-cysteine + [acceptor protein]-L-lysine = [E2 ubiquitin-conjugating enzyme]-L-cysteine + N(6)-ubiquitinyl-[acceptor protein]-L-lysine.</text>
        <dbReference type="EC" id="2.3.2.27"/>
    </reaction>
</comment>
<reference evidence="11" key="2">
    <citation type="submission" date="2025-08" db="UniProtKB">
        <authorList>
            <consortium name="Ensembl"/>
        </authorList>
    </citation>
    <scope>IDENTIFICATION</scope>
</reference>
<dbReference type="Gene3D" id="3.30.40.10">
    <property type="entry name" value="Zinc/RING finger domain, C3HC4 (zinc finger)"/>
    <property type="match status" value="1"/>
</dbReference>
<feature type="compositionally biased region" description="Low complexity" evidence="9">
    <location>
        <begin position="46"/>
        <end position="55"/>
    </location>
</feature>
<dbReference type="GO" id="GO:0061630">
    <property type="term" value="F:ubiquitin protein ligase activity"/>
    <property type="evidence" value="ECO:0007669"/>
    <property type="project" value="UniProtKB-EC"/>
</dbReference>
<proteinExistence type="predicted"/>
<dbReference type="PANTHER" id="PTHR14471">
    <property type="entry name" value="MARCH7/10 E3 UBIQUITIN PROTEIN LIGASE FAMILY MEMBER"/>
    <property type="match status" value="1"/>
</dbReference>
<dbReference type="PROSITE" id="PS51292">
    <property type="entry name" value="ZF_RING_CH"/>
    <property type="match status" value="1"/>
</dbReference>
<accession>A0A8C5H4M4</accession>
<dbReference type="CDD" id="cd16812">
    <property type="entry name" value="RING_CH-C4HC3_MARCH7"/>
    <property type="match status" value="1"/>
</dbReference>
<evidence type="ECO:0000256" key="6">
    <source>
        <dbReference type="ARBA" id="ARBA00022771"/>
    </source>
</evidence>
<dbReference type="Ensembl" id="ENSGWIT00000043546.1">
    <property type="protein sequence ID" value="ENSGWIP00000040066.1"/>
    <property type="gene ID" value="ENSGWIG00000020285.1"/>
</dbReference>
<evidence type="ECO:0000256" key="5">
    <source>
        <dbReference type="ARBA" id="ARBA00022723"/>
    </source>
</evidence>
<feature type="domain" description="RING-CH-type" evidence="10">
    <location>
        <begin position="407"/>
        <end position="477"/>
    </location>
</feature>
<sequence length="563" mass="62477">MSDRTERISSIHAQGARPKDSTYSSISGSSSSSAAARENFVNRPLSSSTSQRTSSLVQDYSRRIPPRFLSGSSSVHPSKEHPRNPESSSYYSCYSAPSARRETTLPPRPAPEGAEQDGRNSTCRLLSRLFTRRSSGSSSVCSPDNDSTSPGADRDEGVRKSAVDFRGSEITRGTIRNRRAEPTPVDETGRNGQCGGPARPRMALWRESDTSSNSSSSSSNSSTSRNSSTSSNGSTIRNSRSSSNGAGSGPASWLPSSLRGRCPPLLSRLRRYAGHEDVDSNADEEEDCVHPLRLLRRWDHVEPNSMQGEEEEEEDDDDDDDDEDVEEEGAVGLEALAAGSVSRQENDALPNLEDCWPHHRLFDALSASGGARGGMESTLDKLEEKSTTSQDQEKLRKIKERLLMEDSDDEDGDQCRICQMGEQSSSDPLIQPCRCTGSLQYVHQECIKRWLRSKVGSGTNLEAITTCELCKEKLRLDIHNFDIEELYRTHNSEYDEFISSGLYLVVLLHFYEQRFSDVLGSVDTARLFNLARILHERMDILESMSLKSHSRLLQTSFQLYNLC</sequence>
<feature type="compositionally biased region" description="Low complexity" evidence="9">
    <location>
        <begin position="121"/>
        <end position="149"/>
    </location>
</feature>
<feature type="compositionally biased region" description="Low complexity" evidence="9">
    <location>
        <begin position="21"/>
        <end position="33"/>
    </location>
</feature>
<dbReference type="Pfam" id="PF12906">
    <property type="entry name" value="RINGv"/>
    <property type="match status" value="1"/>
</dbReference>
<evidence type="ECO:0000256" key="8">
    <source>
        <dbReference type="ARBA" id="ARBA00022833"/>
    </source>
</evidence>
<organism evidence="11 12">
    <name type="scientific">Gouania willdenowi</name>
    <name type="common">Blunt-snouted clingfish</name>
    <name type="synonym">Lepadogaster willdenowi</name>
    <dbReference type="NCBI Taxonomy" id="441366"/>
    <lineage>
        <taxon>Eukaryota</taxon>
        <taxon>Metazoa</taxon>
        <taxon>Chordata</taxon>
        <taxon>Craniata</taxon>
        <taxon>Vertebrata</taxon>
        <taxon>Euteleostomi</taxon>
        <taxon>Actinopterygii</taxon>
        <taxon>Neopterygii</taxon>
        <taxon>Teleostei</taxon>
        <taxon>Neoteleostei</taxon>
        <taxon>Acanthomorphata</taxon>
        <taxon>Ovalentaria</taxon>
        <taxon>Blenniimorphae</taxon>
        <taxon>Blenniiformes</taxon>
        <taxon>Gobiesocoidei</taxon>
        <taxon>Gobiesocidae</taxon>
        <taxon>Gobiesocinae</taxon>
        <taxon>Gouania</taxon>
    </lineage>
</organism>
<keyword evidence="5" id="KW-0479">Metal-binding</keyword>
<feature type="compositionally biased region" description="Acidic residues" evidence="9">
    <location>
        <begin position="308"/>
        <end position="326"/>
    </location>
</feature>
<keyword evidence="8" id="KW-0862">Zinc</keyword>
<keyword evidence="12" id="KW-1185">Reference proteome</keyword>
<dbReference type="AlphaFoldDB" id="A0A8C5H4M4"/>
<evidence type="ECO:0000256" key="1">
    <source>
        <dbReference type="ARBA" id="ARBA00000900"/>
    </source>
</evidence>
<dbReference type="SUPFAM" id="SSF57850">
    <property type="entry name" value="RING/U-box"/>
    <property type="match status" value="1"/>
</dbReference>
<keyword evidence="7" id="KW-0833">Ubl conjugation pathway</keyword>
<keyword evidence="4" id="KW-0808">Transferase</keyword>
<evidence type="ECO:0000256" key="3">
    <source>
        <dbReference type="ARBA" id="ARBA00012483"/>
    </source>
</evidence>
<dbReference type="Proteomes" id="UP000694680">
    <property type="component" value="Chromosome 3"/>
</dbReference>
<protein>
    <recommendedName>
        <fullName evidence="3">RING-type E3 ubiquitin transferase</fullName>
        <ecNumber evidence="3">2.3.2.27</ecNumber>
    </recommendedName>
</protein>
<keyword evidence="6" id="KW-0863">Zinc-finger</keyword>
<feature type="compositionally biased region" description="Basic and acidic residues" evidence="9">
    <location>
        <begin position="152"/>
        <end position="169"/>
    </location>
</feature>
<evidence type="ECO:0000256" key="4">
    <source>
        <dbReference type="ARBA" id="ARBA00022679"/>
    </source>
</evidence>
<evidence type="ECO:0000256" key="2">
    <source>
        <dbReference type="ARBA" id="ARBA00004906"/>
    </source>
</evidence>
<evidence type="ECO:0000313" key="12">
    <source>
        <dbReference type="Proteomes" id="UP000694680"/>
    </source>
</evidence>
<feature type="compositionally biased region" description="Low complexity" evidence="9">
    <location>
        <begin position="210"/>
        <end position="252"/>
    </location>
</feature>
<reference evidence="11" key="3">
    <citation type="submission" date="2025-09" db="UniProtKB">
        <authorList>
            <consortium name="Ensembl"/>
        </authorList>
    </citation>
    <scope>IDENTIFICATION</scope>
</reference>
<dbReference type="EC" id="2.3.2.27" evidence="3"/>
<name>A0A8C5H4M4_GOUWI</name>
<feature type="region of interest" description="Disordered" evidence="9">
    <location>
        <begin position="1"/>
        <end position="259"/>
    </location>
</feature>
<reference evidence="11" key="1">
    <citation type="submission" date="2020-06" db="EMBL/GenBank/DDBJ databases">
        <authorList>
            <consortium name="Wellcome Sanger Institute Data Sharing"/>
        </authorList>
    </citation>
    <scope>NUCLEOTIDE SEQUENCE [LARGE SCALE GENOMIC DNA]</scope>
</reference>
<evidence type="ECO:0000256" key="7">
    <source>
        <dbReference type="ARBA" id="ARBA00022786"/>
    </source>
</evidence>
<dbReference type="PANTHER" id="PTHR14471:SF1">
    <property type="entry name" value="E3 UBIQUITIN-PROTEIN LIGASE MARCHF7"/>
    <property type="match status" value="1"/>
</dbReference>